<dbReference type="SUPFAM" id="SSF56784">
    <property type="entry name" value="HAD-like"/>
    <property type="match status" value="1"/>
</dbReference>
<keyword evidence="2" id="KW-0378">Hydrolase</keyword>
<gene>
    <name evidence="4" type="ORF">GCM10011571_21550</name>
</gene>
<dbReference type="InterPro" id="IPR051400">
    <property type="entry name" value="HAD-like_hydrolase"/>
</dbReference>
<evidence type="ECO:0000313" key="5">
    <source>
        <dbReference type="Proteomes" id="UP000625210"/>
    </source>
</evidence>
<evidence type="ECO:0000256" key="2">
    <source>
        <dbReference type="ARBA" id="ARBA00022801"/>
    </source>
</evidence>
<dbReference type="PANTHER" id="PTHR46470:SF2">
    <property type="entry name" value="GLYCERALDEHYDE 3-PHOSPHATE PHOSPHATASE"/>
    <property type="match status" value="1"/>
</dbReference>
<dbReference type="Pfam" id="PF00702">
    <property type="entry name" value="Hydrolase"/>
    <property type="match status" value="1"/>
</dbReference>
<accession>A0A8J2VDV2</accession>
<name>A0A8J2VDV2_9BACL</name>
<reference evidence="4" key="2">
    <citation type="submission" date="2020-09" db="EMBL/GenBank/DDBJ databases">
        <authorList>
            <person name="Sun Q."/>
            <person name="Zhou Y."/>
        </authorList>
    </citation>
    <scope>NUCLEOTIDE SEQUENCE</scope>
    <source>
        <strain evidence="4">CGMCC 1.15179</strain>
    </source>
</reference>
<keyword evidence="3" id="KW-0460">Magnesium</keyword>
<dbReference type="Gene3D" id="3.40.50.1000">
    <property type="entry name" value="HAD superfamily/HAD-like"/>
    <property type="match status" value="1"/>
</dbReference>
<comment type="caution">
    <text evidence="4">The sequence shown here is derived from an EMBL/GenBank/DDBJ whole genome shotgun (WGS) entry which is preliminary data.</text>
</comment>
<sequence length="261" mass="30246">MEPVISFDLDHTLMINPFRRWVFPEIEAWLSPQLPASSTAMEYILREHRNRLAHQDKVAAYDWDGILETVCRQVQSTPPFTVKDLVHKHAVIGKVWLYPDTLPSLRCLKKEKIPLIAATNGWECYQRPVTDCLGITSFFSEYHTPVNCRAVKPEASFFDFRGHRSLIHVGDRLNQDILGANRAGVTSVWIYRELDERWHGMNAAERKLHPDFHRVLTERLHQEGHTGSLSSEYVPDYVIVSLKELLPVWKRERSRFSESAG</sequence>
<dbReference type="EMBL" id="BMHQ01000007">
    <property type="protein sequence ID" value="GGE19300.1"/>
    <property type="molecule type" value="Genomic_DNA"/>
</dbReference>
<dbReference type="PANTHER" id="PTHR46470">
    <property type="entry name" value="N-ACYLNEURAMINATE-9-PHOSPHATASE"/>
    <property type="match status" value="1"/>
</dbReference>
<dbReference type="InterPro" id="IPR036412">
    <property type="entry name" value="HAD-like_sf"/>
</dbReference>
<evidence type="ECO:0000313" key="4">
    <source>
        <dbReference type="EMBL" id="GGE19300.1"/>
    </source>
</evidence>
<dbReference type="Proteomes" id="UP000625210">
    <property type="component" value="Unassembled WGS sequence"/>
</dbReference>
<evidence type="ECO:0000256" key="1">
    <source>
        <dbReference type="ARBA" id="ARBA00022723"/>
    </source>
</evidence>
<proteinExistence type="predicted"/>
<protein>
    <submittedName>
        <fullName evidence="4">2-haloalkanoic acid dehalogenase</fullName>
    </submittedName>
</protein>
<dbReference type="GO" id="GO:0046872">
    <property type="term" value="F:metal ion binding"/>
    <property type="evidence" value="ECO:0007669"/>
    <property type="project" value="UniProtKB-KW"/>
</dbReference>
<dbReference type="GO" id="GO:0016791">
    <property type="term" value="F:phosphatase activity"/>
    <property type="evidence" value="ECO:0007669"/>
    <property type="project" value="TreeGrafter"/>
</dbReference>
<keyword evidence="5" id="KW-1185">Reference proteome</keyword>
<evidence type="ECO:0000256" key="3">
    <source>
        <dbReference type="ARBA" id="ARBA00022842"/>
    </source>
</evidence>
<reference evidence="4" key="1">
    <citation type="journal article" date="2014" name="Int. J. Syst. Evol. Microbiol.">
        <title>Complete genome sequence of Corynebacterium casei LMG S-19264T (=DSM 44701T), isolated from a smear-ripened cheese.</title>
        <authorList>
            <consortium name="US DOE Joint Genome Institute (JGI-PGF)"/>
            <person name="Walter F."/>
            <person name="Albersmeier A."/>
            <person name="Kalinowski J."/>
            <person name="Ruckert C."/>
        </authorList>
    </citation>
    <scope>NUCLEOTIDE SEQUENCE</scope>
    <source>
        <strain evidence="4">CGMCC 1.15179</strain>
    </source>
</reference>
<dbReference type="AlphaFoldDB" id="A0A8J2VDV2"/>
<dbReference type="RefSeq" id="WP_188647900.1">
    <property type="nucleotide sequence ID" value="NZ_BMHQ01000007.1"/>
</dbReference>
<dbReference type="InterPro" id="IPR023214">
    <property type="entry name" value="HAD_sf"/>
</dbReference>
<dbReference type="Gene3D" id="1.20.120.710">
    <property type="entry name" value="Haloacid dehalogenase hydrolase-like domain"/>
    <property type="match status" value="1"/>
</dbReference>
<keyword evidence="1" id="KW-0479">Metal-binding</keyword>
<organism evidence="4 5">
    <name type="scientific">Marinithermofilum abyssi</name>
    <dbReference type="NCBI Taxonomy" id="1571185"/>
    <lineage>
        <taxon>Bacteria</taxon>
        <taxon>Bacillati</taxon>
        <taxon>Bacillota</taxon>
        <taxon>Bacilli</taxon>
        <taxon>Bacillales</taxon>
        <taxon>Thermoactinomycetaceae</taxon>
        <taxon>Marinithermofilum</taxon>
    </lineage>
</organism>